<proteinExistence type="predicted"/>
<gene>
    <name evidence="1" type="ORF">SAMN05421543_11882</name>
</gene>
<dbReference type="Proteomes" id="UP000183508">
    <property type="component" value="Unassembled WGS sequence"/>
</dbReference>
<organism evidence="1 2">
    <name type="scientific">Alicyclobacillus macrosporangiidus</name>
    <dbReference type="NCBI Taxonomy" id="392015"/>
    <lineage>
        <taxon>Bacteria</taxon>
        <taxon>Bacillati</taxon>
        <taxon>Bacillota</taxon>
        <taxon>Bacilli</taxon>
        <taxon>Bacillales</taxon>
        <taxon>Alicyclobacillaceae</taxon>
        <taxon>Alicyclobacillus</taxon>
    </lineage>
</organism>
<sequence length="63" mass="6700">MVRELARLTRLRNTPVIGLTLSTWTTQGGGVLTARIPSTKHAGKAKVVACGFRSAVVVKPETP</sequence>
<evidence type="ECO:0000313" key="2">
    <source>
        <dbReference type="Proteomes" id="UP000183508"/>
    </source>
</evidence>
<dbReference type="AlphaFoldDB" id="A0A1I7KSB1"/>
<reference evidence="2" key="1">
    <citation type="submission" date="2016-10" db="EMBL/GenBank/DDBJ databases">
        <authorList>
            <person name="Varghese N."/>
        </authorList>
    </citation>
    <scope>NUCLEOTIDE SEQUENCE [LARGE SCALE GENOMIC DNA]</scope>
    <source>
        <strain evidence="2">DSM 17980</strain>
    </source>
</reference>
<dbReference type="EMBL" id="FPBV01000018">
    <property type="protein sequence ID" value="SFV00295.1"/>
    <property type="molecule type" value="Genomic_DNA"/>
</dbReference>
<protein>
    <submittedName>
        <fullName evidence="1">Uncharacterized protein</fullName>
    </submittedName>
</protein>
<accession>A0A1I7KSB1</accession>
<name>A0A1I7KSB1_9BACL</name>
<keyword evidence="2" id="KW-1185">Reference proteome</keyword>
<evidence type="ECO:0000313" key="1">
    <source>
        <dbReference type="EMBL" id="SFV00295.1"/>
    </source>
</evidence>